<dbReference type="InterPro" id="IPR015358">
    <property type="entry name" value="Tscrpt_reg_MerR_DNA-bd"/>
</dbReference>
<evidence type="ECO:0000256" key="1">
    <source>
        <dbReference type="ARBA" id="ARBA00017146"/>
    </source>
</evidence>
<dbReference type="GO" id="GO:0046689">
    <property type="term" value="P:response to mercury ion"/>
    <property type="evidence" value="ECO:0007669"/>
    <property type="project" value="UniProtKB-KW"/>
</dbReference>
<keyword evidence="8" id="KW-0010">Activator</keyword>
<evidence type="ECO:0000256" key="2">
    <source>
        <dbReference type="ARBA" id="ARBA00022466"/>
    </source>
</evidence>
<dbReference type="CDD" id="cd04783">
    <property type="entry name" value="HTH_MerR1"/>
    <property type="match status" value="1"/>
</dbReference>
<dbReference type="InterPro" id="IPR011794">
    <property type="entry name" value="MerR"/>
</dbReference>
<dbReference type="InterPro" id="IPR009061">
    <property type="entry name" value="DNA-bd_dom_put_sf"/>
</dbReference>
<keyword evidence="7" id="KW-0238">DNA-binding</keyword>
<evidence type="ECO:0000313" key="13">
    <source>
        <dbReference type="Proteomes" id="UP000503004"/>
    </source>
</evidence>
<dbReference type="PANTHER" id="PTHR30204">
    <property type="entry name" value="REDOX-CYCLING DRUG-SENSING TRANSCRIPTIONAL ACTIVATOR SOXR"/>
    <property type="match status" value="1"/>
</dbReference>
<dbReference type="Gene3D" id="1.10.1660.10">
    <property type="match status" value="1"/>
</dbReference>
<dbReference type="GO" id="GO:0003677">
    <property type="term" value="F:DNA binding"/>
    <property type="evidence" value="ECO:0007669"/>
    <property type="project" value="UniProtKB-KW"/>
</dbReference>
<comment type="function">
    <text evidence="10">Mediates the mercuric-dependent induction of mercury resistance operon. In the absence of mercury MerR represses transcription by binding tightly to the mer operator region; when mercury is present the dimeric complex binds a single ion and becomes a potent transcriptional activator, while remaining bound to the mer site.</text>
</comment>
<evidence type="ECO:0000313" key="12">
    <source>
        <dbReference type="EMBL" id="QJD28571.1"/>
    </source>
</evidence>
<dbReference type="EMBL" id="CP046565">
    <property type="protein sequence ID" value="QJD28571.1"/>
    <property type="molecule type" value="Genomic_DNA"/>
</dbReference>
<accession>A0A858Q425</accession>
<evidence type="ECO:0000256" key="3">
    <source>
        <dbReference type="ARBA" id="ARBA00022491"/>
    </source>
</evidence>
<dbReference type="SUPFAM" id="SSF46955">
    <property type="entry name" value="Putative DNA-binding domain"/>
    <property type="match status" value="1"/>
</dbReference>
<evidence type="ECO:0000256" key="9">
    <source>
        <dbReference type="ARBA" id="ARBA00023163"/>
    </source>
</evidence>
<evidence type="ECO:0000256" key="6">
    <source>
        <dbReference type="ARBA" id="ARBA00023015"/>
    </source>
</evidence>
<dbReference type="PANTHER" id="PTHR30204:SF69">
    <property type="entry name" value="MERR-FAMILY TRANSCRIPTIONAL REGULATOR"/>
    <property type="match status" value="1"/>
</dbReference>
<dbReference type="GO" id="GO:0045340">
    <property type="term" value="F:mercury ion binding"/>
    <property type="evidence" value="ECO:0007669"/>
    <property type="project" value="InterPro"/>
</dbReference>
<dbReference type="KEGG" id="metu:GNH96_00370"/>
<dbReference type="SMART" id="SM00422">
    <property type="entry name" value="HTH_MERR"/>
    <property type="match status" value="1"/>
</dbReference>
<keyword evidence="5" id="KW-0476">Mercury</keyword>
<dbReference type="GO" id="GO:0003700">
    <property type="term" value="F:DNA-binding transcription factor activity"/>
    <property type="evidence" value="ECO:0007669"/>
    <property type="project" value="InterPro"/>
</dbReference>
<dbReference type="InterPro" id="IPR047057">
    <property type="entry name" value="MerR_fam"/>
</dbReference>
<keyword evidence="9" id="KW-0804">Transcription</keyword>
<keyword evidence="6" id="KW-0805">Transcription regulation</keyword>
<keyword evidence="2" id="KW-0475">Mercuric resistance</keyword>
<dbReference type="PRINTS" id="PR00040">
    <property type="entry name" value="HTHMERR"/>
</dbReference>
<evidence type="ECO:0000256" key="4">
    <source>
        <dbReference type="ARBA" id="ARBA00022723"/>
    </source>
</evidence>
<dbReference type="Pfam" id="PF09278">
    <property type="entry name" value="MerR-DNA-bind"/>
    <property type="match status" value="1"/>
</dbReference>
<dbReference type="RefSeq" id="WP_169601250.1">
    <property type="nucleotide sequence ID" value="NZ_CP046565.1"/>
</dbReference>
<dbReference type="NCBIfam" id="TIGR02051">
    <property type="entry name" value="MerR"/>
    <property type="match status" value="1"/>
</dbReference>
<evidence type="ECO:0000259" key="11">
    <source>
        <dbReference type="PROSITE" id="PS50937"/>
    </source>
</evidence>
<keyword evidence="4" id="KW-0479">Metal-binding</keyword>
<evidence type="ECO:0000256" key="10">
    <source>
        <dbReference type="ARBA" id="ARBA00024874"/>
    </source>
</evidence>
<organism evidence="12 13">
    <name type="scientific">Methylococcus geothermalis</name>
    <dbReference type="NCBI Taxonomy" id="2681310"/>
    <lineage>
        <taxon>Bacteria</taxon>
        <taxon>Pseudomonadati</taxon>
        <taxon>Pseudomonadota</taxon>
        <taxon>Gammaproteobacteria</taxon>
        <taxon>Methylococcales</taxon>
        <taxon>Methylococcaceae</taxon>
        <taxon>Methylococcus</taxon>
    </lineage>
</organism>
<keyword evidence="3" id="KW-0678">Repressor</keyword>
<dbReference type="PROSITE" id="PS00552">
    <property type="entry name" value="HTH_MERR_1"/>
    <property type="match status" value="1"/>
</dbReference>
<proteinExistence type="predicted"/>
<name>A0A858Q425_9GAMM</name>
<protein>
    <recommendedName>
        <fullName evidence="1">Mercuric resistance operon regulatory protein</fullName>
    </recommendedName>
</protein>
<feature type="domain" description="HTH merR-type" evidence="11">
    <location>
        <begin position="7"/>
        <end position="76"/>
    </location>
</feature>
<evidence type="ECO:0000256" key="7">
    <source>
        <dbReference type="ARBA" id="ARBA00023125"/>
    </source>
</evidence>
<evidence type="ECO:0000256" key="8">
    <source>
        <dbReference type="ARBA" id="ARBA00023159"/>
    </source>
</evidence>
<dbReference type="InterPro" id="IPR000551">
    <property type="entry name" value="MerR-type_HTH_dom"/>
</dbReference>
<evidence type="ECO:0000256" key="5">
    <source>
        <dbReference type="ARBA" id="ARBA00022914"/>
    </source>
</evidence>
<dbReference type="Proteomes" id="UP000503004">
    <property type="component" value="Chromosome"/>
</dbReference>
<dbReference type="AlphaFoldDB" id="A0A858Q425"/>
<reference evidence="13" key="1">
    <citation type="submission" date="2019-12" db="EMBL/GenBank/DDBJ databases">
        <authorList>
            <person name="Awala S.I."/>
            <person name="Rhee S.K."/>
        </authorList>
    </citation>
    <scope>NUCLEOTIDE SEQUENCE [LARGE SCALE GENOMIC DNA]</scope>
    <source>
        <strain evidence="13">IM1</strain>
    </source>
</reference>
<sequence length="144" mass="15601">MEKNPENLTIGAFAKAAGVHVETIRFYQRRGLLPEPDKPYGSIRRYGETDVMRVRFVKSAQRLGFSLDEIAELLRLDDGTHCEEAASLAEHKLKDVREKQADLARMEAALSDLIGACHASKGNVSCPLIGALQGVKVLPAGGAG</sequence>
<gene>
    <name evidence="12" type="primary">merR</name>
    <name evidence="12" type="ORF">GNH96_00370</name>
</gene>
<dbReference type="Pfam" id="PF00376">
    <property type="entry name" value="MerR"/>
    <property type="match status" value="1"/>
</dbReference>
<dbReference type="PROSITE" id="PS50937">
    <property type="entry name" value="HTH_MERR_2"/>
    <property type="match status" value="1"/>
</dbReference>
<dbReference type="NCBIfam" id="NF010315">
    <property type="entry name" value="PRK13752.1"/>
    <property type="match status" value="1"/>
</dbReference>
<keyword evidence="13" id="KW-1185">Reference proteome</keyword>